<feature type="region of interest" description="Disordered" evidence="1">
    <location>
        <begin position="55"/>
        <end position="83"/>
    </location>
</feature>
<sequence length="1397" mass="150638">MPCHPQRSRRARTGVCTTAAVLALASLGCGAHIRCRQGLAAACVRPIALPSQLLTGRPTNEGFLPDDQDSLPGPRRAQSLGRRESLGAVSSSLAALSLAEISLPAAAEDAAPPIPPRGWQLKLPEDWVKSKQAAVPGPEERRTKELLLAGNAAQDAEVSREQILPASPHFKLGISACDLLADYGWPGAGKGGQKYLMYEFDLTRCEGAQVEGIKGKVCQKTISLPVIVLSDVARILHPDSMFTRSFELGKAEFEHTQLGLFPVFAVLLAAKGAASAEFVSDMGCEEGSLLQMKLTPPVRIIRRETTAPSTDSGNSMWVPGPVALKSILPLDITSLKENGADLVTLKVLQGIVAASQGAQLYLYLPGKQVNKDGSGYFPTNADEAKGLVNDMLFWLSVLKETYPVNDTFASNHTLATVCTYFQDLVRGYTTYDSSKYTDAAEAVDVATTFGGIEKLLPFEEGSKSVEAVVKAFKLLHIDLPYKPCPSSYQDLANTYGHSGSDQLDENFALELQANAGFVQGPRDYAAMLHGFVYYGSSARSVAFDTILSNSTRPAYFLGWNANGGGEGGYVSDVSKRGDVVLASDNSINLALFSSSRTVAVKANAKLPSDHGYVLDPKKVYVSFIVSDGDNLQLVTNKANSEQWWGSPYRGKFPIGWTMPPAMMDLEPDVWNYFATSQTDQDELMVGPSGIGYAFEDVLENPDKFDQQLRQLDAFMNRSGLMTVSAFTNNAPSGQNPAQDFLQAIARVERVRGVFWCEFNPWQGQAPTRSPAGTAYSLEGARKVLLAPQTIYMRKDRYSADVYVTTTAAQLNGIADSPGADQSDRPQFFSVYAQRNDLDKTMEYLNNFKSQLNDNVVVVAPYVAADLIAKVIDNLPSLLREVAALYREVGDLTEEESILKDIMGYQLGRGAKNEVSKMEAEIRDLFAAKKQEVPAALLRIAAVHYASGGAERARLLAEEAVEAAATLGDQATQGLALLACAAVHLSQQKLDDAVKAVERAVQLQDDKRQKASGYYAIAQISISMEKGLSEALAALKTARALMQEAGDKAREIEILQIVTELHLGRQEAAEAMSAGREALAVSQAFGDKKLEAGSLQLLASANLARSNESEALRLAEEALSKAREAGDTGLEAEASNSIANIFLSRGDQKAAAAKSRELLTICRERQNLPGEASAMVVLGNAILADNKRSSEGLQYLQAACSIYDELGDVYGMHSAHFSLANSFFIRGDLEDGLRHAREVLACCRRTGDKVNEDFMKQNIERARQMAAEQRRQEPKRLSVEGASILAGPAGPQACAIKGSRVPGSLLEIAAAGRRYWGVPRQVQDAAAEVDERPPSHCIVWGHSMSDNSPTQNCLELMALAGAMAKGDIAKIPILVQTCGVHGRLVGDMATASQSMVSA</sequence>
<keyword evidence="2" id="KW-0732">Signal</keyword>
<dbReference type="PANTHER" id="PTHR37321:SF1">
    <property type="entry name" value="EXPORTED PROTEIN"/>
    <property type="match status" value="1"/>
</dbReference>
<evidence type="ECO:0000259" key="4">
    <source>
        <dbReference type="Pfam" id="PF20958"/>
    </source>
</evidence>
<dbReference type="InterPro" id="IPR048309">
    <property type="entry name" value="GxGYxYP_N_3rd"/>
</dbReference>
<dbReference type="SUPFAM" id="SSF48452">
    <property type="entry name" value="TPR-like"/>
    <property type="match status" value="2"/>
</dbReference>
<comment type="caution">
    <text evidence="5">The sequence shown here is derived from an EMBL/GenBank/DDBJ whole genome shotgun (WGS) entry which is preliminary data.</text>
</comment>
<evidence type="ECO:0000256" key="2">
    <source>
        <dbReference type="SAM" id="SignalP"/>
    </source>
</evidence>
<feature type="non-terminal residue" evidence="5">
    <location>
        <position position="1397"/>
    </location>
</feature>
<dbReference type="Pfam" id="PF20958">
    <property type="entry name" value="GxGYxYP_N_3rd"/>
    <property type="match status" value="1"/>
</dbReference>
<dbReference type="PANTHER" id="PTHR37321">
    <property type="entry name" value="EXPORTED PROTEIN-RELATED"/>
    <property type="match status" value="1"/>
</dbReference>
<dbReference type="Gene3D" id="1.25.40.10">
    <property type="entry name" value="Tetratricopeptide repeat domain"/>
    <property type="match status" value="2"/>
</dbReference>
<proteinExistence type="predicted"/>
<evidence type="ECO:0000259" key="3">
    <source>
        <dbReference type="Pfam" id="PF14323"/>
    </source>
</evidence>
<dbReference type="EMBL" id="CAJNNW010018261">
    <property type="protein sequence ID" value="CAE8662628.1"/>
    <property type="molecule type" value="Genomic_DNA"/>
</dbReference>
<name>A0A813J3C6_POLGL</name>
<evidence type="ECO:0000256" key="1">
    <source>
        <dbReference type="SAM" id="MobiDB-lite"/>
    </source>
</evidence>
<dbReference type="Proteomes" id="UP000626109">
    <property type="component" value="Unassembled WGS sequence"/>
</dbReference>
<feature type="domain" description="GxGYxYP putative glycoside hydrolase third N-terminal" evidence="4">
    <location>
        <begin position="522"/>
        <end position="594"/>
    </location>
</feature>
<protein>
    <submittedName>
        <fullName evidence="5">Uncharacterized protein</fullName>
    </submittedName>
</protein>
<reference evidence="5" key="1">
    <citation type="submission" date="2021-02" db="EMBL/GenBank/DDBJ databases">
        <authorList>
            <person name="Dougan E. K."/>
            <person name="Rhodes N."/>
            <person name="Thang M."/>
            <person name="Chan C."/>
        </authorList>
    </citation>
    <scope>NUCLEOTIDE SEQUENCE</scope>
</reference>
<dbReference type="SMART" id="SM00028">
    <property type="entry name" value="TPR"/>
    <property type="match status" value="5"/>
</dbReference>
<dbReference type="InterPro" id="IPR011990">
    <property type="entry name" value="TPR-like_helical_dom_sf"/>
</dbReference>
<gene>
    <name evidence="5" type="ORF">PGLA2088_LOCUS14963</name>
</gene>
<accession>A0A813J3C6</accession>
<dbReference type="InterPro" id="IPR038410">
    <property type="entry name" value="GxGYxYP_C_sf"/>
</dbReference>
<dbReference type="InterPro" id="IPR025832">
    <property type="entry name" value="GxGYxYP_C"/>
</dbReference>
<feature type="domain" description="GxGYxYP putative glycoside hydrolase C-terminal" evidence="3">
    <location>
        <begin position="617"/>
        <end position="867"/>
    </location>
</feature>
<dbReference type="PROSITE" id="PS51257">
    <property type="entry name" value="PROKAR_LIPOPROTEIN"/>
    <property type="match status" value="1"/>
</dbReference>
<feature type="signal peptide" evidence="2">
    <location>
        <begin position="1"/>
        <end position="30"/>
    </location>
</feature>
<dbReference type="Gene3D" id="3.20.20.490">
    <property type="entry name" value="GxGYxYP glycoside hydrolase, C-terminal domain"/>
    <property type="match status" value="1"/>
</dbReference>
<evidence type="ECO:0000313" key="5">
    <source>
        <dbReference type="EMBL" id="CAE8662628.1"/>
    </source>
</evidence>
<dbReference type="Pfam" id="PF14323">
    <property type="entry name" value="GxGYxYP_C"/>
    <property type="match status" value="1"/>
</dbReference>
<feature type="chain" id="PRO_5032659950" evidence="2">
    <location>
        <begin position="31"/>
        <end position="1397"/>
    </location>
</feature>
<organism evidence="5 6">
    <name type="scientific">Polarella glacialis</name>
    <name type="common">Dinoflagellate</name>
    <dbReference type="NCBI Taxonomy" id="89957"/>
    <lineage>
        <taxon>Eukaryota</taxon>
        <taxon>Sar</taxon>
        <taxon>Alveolata</taxon>
        <taxon>Dinophyceae</taxon>
        <taxon>Suessiales</taxon>
        <taxon>Suessiaceae</taxon>
        <taxon>Polarella</taxon>
    </lineage>
</organism>
<evidence type="ECO:0000313" key="6">
    <source>
        <dbReference type="Proteomes" id="UP000626109"/>
    </source>
</evidence>
<dbReference type="InterPro" id="IPR019734">
    <property type="entry name" value="TPR_rpt"/>
</dbReference>